<gene>
    <name evidence="5" type="ORF">LPTSP4_03580</name>
</gene>
<evidence type="ECO:0000256" key="1">
    <source>
        <dbReference type="ARBA" id="ARBA00006739"/>
    </source>
</evidence>
<dbReference type="PANTHER" id="PTHR43179">
    <property type="entry name" value="RHAMNOSYLTRANSFERASE WBBL"/>
    <property type="match status" value="1"/>
</dbReference>
<organism evidence="5 6">
    <name type="scientific">Leptospira ryugenii</name>
    <dbReference type="NCBI Taxonomy" id="1917863"/>
    <lineage>
        <taxon>Bacteria</taxon>
        <taxon>Pseudomonadati</taxon>
        <taxon>Spirochaetota</taxon>
        <taxon>Spirochaetia</taxon>
        <taxon>Leptospirales</taxon>
        <taxon>Leptospiraceae</taxon>
        <taxon>Leptospira</taxon>
    </lineage>
</organism>
<dbReference type="EMBL" id="BFBB01000002">
    <property type="protein sequence ID" value="GBF48858.1"/>
    <property type="molecule type" value="Genomic_DNA"/>
</dbReference>
<reference evidence="5 6" key="1">
    <citation type="submission" date="2018-02" db="EMBL/GenBank/DDBJ databases">
        <title>Novel Leptospira species isolated from soil and water in Japan.</title>
        <authorList>
            <person name="Nakao R."/>
            <person name="Masuzawa T."/>
        </authorList>
    </citation>
    <scope>NUCLEOTIDE SEQUENCE [LARGE SCALE GENOMIC DNA]</scope>
    <source>
        <strain evidence="5 6">YH101</strain>
    </source>
</reference>
<feature type="domain" description="Glycosyltransferase 2-like" evidence="4">
    <location>
        <begin position="9"/>
        <end position="121"/>
    </location>
</feature>
<dbReference type="PANTHER" id="PTHR43179:SF12">
    <property type="entry name" value="GALACTOFURANOSYLTRANSFERASE GLFT2"/>
    <property type="match status" value="1"/>
</dbReference>
<dbReference type="Pfam" id="PF13641">
    <property type="entry name" value="Glyco_tranf_2_3"/>
    <property type="match status" value="1"/>
</dbReference>
<accession>A0A2P2DW43</accession>
<dbReference type="Pfam" id="PF00535">
    <property type="entry name" value="Glycos_transf_2"/>
    <property type="match status" value="1"/>
</dbReference>
<evidence type="ECO:0000313" key="6">
    <source>
        <dbReference type="Proteomes" id="UP000245133"/>
    </source>
</evidence>
<dbReference type="InterPro" id="IPR029044">
    <property type="entry name" value="Nucleotide-diphossugar_trans"/>
</dbReference>
<evidence type="ECO:0000313" key="5">
    <source>
        <dbReference type="EMBL" id="GBF48858.1"/>
    </source>
</evidence>
<comment type="similarity">
    <text evidence="1">Belongs to the glycosyltransferase 2 family.</text>
</comment>
<name>A0A2P2DW43_9LEPT</name>
<dbReference type="SUPFAM" id="SSF53448">
    <property type="entry name" value="Nucleotide-diphospho-sugar transferases"/>
    <property type="match status" value="1"/>
</dbReference>
<dbReference type="Proteomes" id="UP000245133">
    <property type="component" value="Unassembled WGS sequence"/>
</dbReference>
<sequence>MDIVAQITVSIVCYNTPFEIISKCIDSVEMQKVSWKGVFIDHSPDQKYEKLFSNRTKWKYIYRGDINDGFGGGNNFAFQFAKDSEFFLILNPDLYIKSDTFQLCLESAEDISNLGLLGPKVFFPNGNLQRLNKMDPSVFALLGRRFPLFAKLAFVKAAIERYEMVEFQYQQRQEIEFLSGCFLFIPTAVYERLNGFDSDFFLYFEDADLCRRCRGLGYKVFFEPRIEVTHEYQRGSHRSLKLFFIFLRSMLHYFNKWGYKWY</sequence>
<dbReference type="OrthoDB" id="9771846at2"/>
<dbReference type="AlphaFoldDB" id="A0A2P2DW43"/>
<keyword evidence="3 5" id="KW-0808">Transferase</keyword>
<proteinExistence type="inferred from homology"/>
<evidence type="ECO:0000256" key="3">
    <source>
        <dbReference type="ARBA" id="ARBA00022679"/>
    </source>
</evidence>
<dbReference type="Gene3D" id="3.90.550.10">
    <property type="entry name" value="Spore Coat Polysaccharide Biosynthesis Protein SpsA, Chain A"/>
    <property type="match status" value="1"/>
</dbReference>
<keyword evidence="6" id="KW-1185">Reference proteome</keyword>
<keyword evidence="2" id="KW-0328">Glycosyltransferase</keyword>
<dbReference type="GO" id="GO:0016757">
    <property type="term" value="F:glycosyltransferase activity"/>
    <property type="evidence" value="ECO:0007669"/>
    <property type="project" value="UniProtKB-KW"/>
</dbReference>
<evidence type="ECO:0000259" key="4">
    <source>
        <dbReference type="Pfam" id="PF00535"/>
    </source>
</evidence>
<evidence type="ECO:0000256" key="2">
    <source>
        <dbReference type="ARBA" id="ARBA00022676"/>
    </source>
</evidence>
<dbReference type="InterPro" id="IPR001173">
    <property type="entry name" value="Glyco_trans_2-like"/>
</dbReference>
<protein>
    <submittedName>
        <fullName evidence="5">Glycosyltransferase-like protein, family 2</fullName>
    </submittedName>
</protein>
<comment type="caution">
    <text evidence="5">The sequence shown here is derived from an EMBL/GenBank/DDBJ whole genome shotgun (WGS) entry which is preliminary data.</text>
</comment>